<dbReference type="GO" id="GO:0016020">
    <property type="term" value="C:membrane"/>
    <property type="evidence" value="ECO:0007669"/>
    <property type="project" value="InterPro"/>
</dbReference>
<accession>H3ARE3</accession>
<dbReference type="SUPFAM" id="SSF49842">
    <property type="entry name" value="TNF-like"/>
    <property type="match status" value="1"/>
</dbReference>
<keyword evidence="3" id="KW-0202">Cytokine</keyword>
<proteinExistence type="inferred from homology"/>
<dbReference type="FunCoup" id="H3ARE3">
    <property type="interactions" value="279"/>
</dbReference>
<sequence length="161" mass="18241">GMRNRRRKREPERSTHKQSFLHLVAKRNTPLIQQAGSSTVIPLSVAIKHGQALSEKENRILVHEDGYYMVFGQIMYFNTGNPMGHIIQRRKFNVVGSESREVALFRCVQSMPKAQASNSCYTAGFIKLDQGDELELLIPDRPYADVSVNEDSTFFGALQLL</sequence>
<dbReference type="PROSITE" id="PS50049">
    <property type="entry name" value="THD_2"/>
    <property type="match status" value="1"/>
</dbReference>
<gene>
    <name evidence="8" type="primary">TNFSF13C</name>
</gene>
<dbReference type="GeneTree" id="ENSGT00940000157536"/>
<dbReference type="OMA" id="MAYNTCY"/>
<dbReference type="AlphaFoldDB" id="H3ARE3"/>
<evidence type="ECO:0000256" key="5">
    <source>
        <dbReference type="ARBA" id="ARBA00023157"/>
    </source>
</evidence>
<dbReference type="PANTHER" id="PTHR15151:SF24">
    <property type="entry name" value="A PROLIFERATION-INDUCING LIGAND-LIKE PROTEIN-RELATED"/>
    <property type="match status" value="1"/>
</dbReference>
<dbReference type="InterPro" id="IPR006052">
    <property type="entry name" value="TNF_dom"/>
</dbReference>
<feature type="domain" description="THD" evidence="7">
    <location>
        <begin position="19"/>
        <end position="160"/>
    </location>
</feature>
<keyword evidence="6" id="KW-0325">Glycoprotein</keyword>
<comment type="subcellular location">
    <subcellularLocation>
        <location evidence="1">Secreted</location>
    </subcellularLocation>
</comment>
<dbReference type="InterPro" id="IPR051748">
    <property type="entry name" value="TNF_Ligand_Superfamily"/>
</dbReference>
<protein>
    <recommendedName>
        <fullName evidence="7">THD domain-containing protein</fullName>
    </recommendedName>
</protein>
<keyword evidence="9" id="KW-1185">Reference proteome</keyword>
<evidence type="ECO:0000256" key="1">
    <source>
        <dbReference type="ARBA" id="ARBA00004613"/>
    </source>
</evidence>
<keyword evidence="4" id="KW-0964">Secreted</keyword>
<evidence type="ECO:0000313" key="8">
    <source>
        <dbReference type="Ensembl" id="ENSLACP00000012214.1"/>
    </source>
</evidence>
<evidence type="ECO:0000259" key="7">
    <source>
        <dbReference type="PROSITE" id="PS50049"/>
    </source>
</evidence>
<dbReference type="InParanoid" id="H3ARE3"/>
<evidence type="ECO:0000256" key="4">
    <source>
        <dbReference type="ARBA" id="ARBA00022525"/>
    </source>
</evidence>
<dbReference type="GO" id="GO:0005125">
    <property type="term" value="F:cytokine activity"/>
    <property type="evidence" value="ECO:0007669"/>
    <property type="project" value="UniProtKB-KW"/>
</dbReference>
<dbReference type="GO" id="GO:0006955">
    <property type="term" value="P:immune response"/>
    <property type="evidence" value="ECO:0007669"/>
    <property type="project" value="InterPro"/>
</dbReference>
<keyword evidence="5" id="KW-1015">Disulfide bond</keyword>
<evidence type="ECO:0000313" key="9">
    <source>
        <dbReference type="Proteomes" id="UP000008672"/>
    </source>
</evidence>
<evidence type="ECO:0000256" key="3">
    <source>
        <dbReference type="ARBA" id="ARBA00022514"/>
    </source>
</evidence>
<reference evidence="9" key="1">
    <citation type="submission" date="2011-08" db="EMBL/GenBank/DDBJ databases">
        <title>The draft genome of Latimeria chalumnae.</title>
        <authorList>
            <person name="Di Palma F."/>
            <person name="Alfoldi J."/>
            <person name="Johnson J."/>
            <person name="Berlin A."/>
            <person name="Gnerre S."/>
            <person name="Jaffe D."/>
            <person name="MacCallum I."/>
            <person name="Young S."/>
            <person name="Walker B.J."/>
            <person name="Lander E."/>
            <person name="Lindblad-Toh K."/>
        </authorList>
    </citation>
    <scope>NUCLEOTIDE SEQUENCE [LARGE SCALE GENOMIC DNA]</scope>
    <source>
        <strain evidence="9">Wild caught</strain>
    </source>
</reference>
<dbReference type="GO" id="GO:0005164">
    <property type="term" value="F:tumor necrosis factor receptor binding"/>
    <property type="evidence" value="ECO:0007669"/>
    <property type="project" value="InterPro"/>
</dbReference>
<reference evidence="8" key="2">
    <citation type="submission" date="2025-08" db="UniProtKB">
        <authorList>
            <consortium name="Ensembl"/>
        </authorList>
    </citation>
    <scope>IDENTIFICATION</scope>
</reference>
<dbReference type="GO" id="GO:0030890">
    <property type="term" value="P:positive regulation of B cell proliferation"/>
    <property type="evidence" value="ECO:0007669"/>
    <property type="project" value="TreeGrafter"/>
</dbReference>
<dbReference type="Proteomes" id="UP000008672">
    <property type="component" value="Unassembled WGS sequence"/>
</dbReference>
<dbReference type="InterPro" id="IPR008983">
    <property type="entry name" value="Tumour_necrosis_fac-like_dom"/>
</dbReference>
<comment type="similarity">
    <text evidence="2">Belongs to the tumor necrosis factor family.</text>
</comment>
<dbReference type="HOGENOM" id="CLU_132980_0_0_1"/>
<name>H3ARE3_LATCH</name>
<reference evidence="8" key="3">
    <citation type="submission" date="2025-09" db="UniProtKB">
        <authorList>
            <consortium name="Ensembl"/>
        </authorList>
    </citation>
    <scope>IDENTIFICATION</scope>
</reference>
<dbReference type="EMBL" id="AFYH01080764">
    <property type="status" value="NOT_ANNOTATED_CDS"/>
    <property type="molecule type" value="Genomic_DNA"/>
</dbReference>
<dbReference type="eggNOG" id="ENOG502S0DX">
    <property type="taxonomic scope" value="Eukaryota"/>
</dbReference>
<organism evidence="8 9">
    <name type="scientific">Latimeria chalumnae</name>
    <name type="common">Coelacanth</name>
    <dbReference type="NCBI Taxonomy" id="7897"/>
    <lineage>
        <taxon>Eukaryota</taxon>
        <taxon>Metazoa</taxon>
        <taxon>Chordata</taxon>
        <taxon>Craniata</taxon>
        <taxon>Vertebrata</taxon>
        <taxon>Euteleostomi</taxon>
        <taxon>Coelacanthiformes</taxon>
        <taxon>Coelacanthidae</taxon>
        <taxon>Latimeria</taxon>
    </lineage>
</organism>
<dbReference type="GO" id="GO:0005615">
    <property type="term" value="C:extracellular space"/>
    <property type="evidence" value="ECO:0007669"/>
    <property type="project" value="UniProtKB-KW"/>
</dbReference>
<evidence type="ECO:0000256" key="2">
    <source>
        <dbReference type="ARBA" id="ARBA00008670"/>
    </source>
</evidence>
<dbReference type="PANTHER" id="PTHR15151">
    <property type="entry name" value="PROTEIN EIGER"/>
    <property type="match status" value="1"/>
</dbReference>
<dbReference type="Pfam" id="PF00229">
    <property type="entry name" value="TNF"/>
    <property type="match status" value="1"/>
</dbReference>
<dbReference type="STRING" id="7897.ENSLACP00000012214"/>
<dbReference type="Gene3D" id="2.60.120.40">
    <property type="match status" value="1"/>
</dbReference>
<evidence type="ECO:0000256" key="6">
    <source>
        <dbReference type="ARBA" id="ARBA00023180"/>
    </source>
</evidence>
<dbReference type="Ensembl" id="ENSLACT00000012306.1">
    <property type="protein sequence ID" value="ENSLACP00000012214.1"/>
    <property type="gene ID" value="ENSLACG00000010750.1"/>
</dbReference>